<dbReference type="GO" id="GO:0016787">
    <property type="term" value="F:hydrolase activity"/>
    <property type="evidence" value="ECO:0007669"/>
    <property type="project" value="UniProtKB-KW"/>
</dbReference>
<dbReference type="Pfam" id="PF00753">
    <property type="entry name" value="Lactamase_B"/>
    <property type="match status" value="1"/>
</dbReference>
<organism evidence="3 4">
    <name type="scientific">Subtercola boreus</name>
    <dbReference type="NCBI Taxonomy" id="120213"/>
    <lineage>
        <taxon>Bacteria</taxon>
        <taxon>Bacillati</taxon>
        <taxon>Actinomycetota</taxon>
        <taxon>Actinomycetes</taxon>
        <taxon>Micrococcales</taxon>
        <taxon>Microbacteriaceae</taxon>
        <taxon>Subtercola</taxon>
    </lineage>
</organism>
<dbReference type="CDD" id="cd07721">
    <property type="entry name" value="yflN-like_MBL-fold"/>
    <property type="match status" value="1"/>
</dbReference>
<name>A0A3E0VK72_9MICO</name>
<dbReference type="EMBL" id="NBWZ01000001">
    <property type="protein sequence ID" value="RFA09267.1"/>
    <property type="molecule type" value="Genomic_DNA"/>
</dbReference>
<gene>
    <name evidence="3" type="ORF">B7R54_08530</name>
</gene>
<dbReference type="Proteomes" id="UP000256486">
    <property type="component" value="Unassembled WGS sequence"/>
</dbReference>
<dbReference type="SUPFAM" id="SSF56281">
    <property type="entry name" value="Metallo-hydrolase/oxidoreductase"/>
    <property type="match status" value="1"/>
</dbReference>
<feature type="domain" description="Metallo-beta-lactamase" evidence="2">
    <location>
        <begin position="34"/>
        <end position="237"/>
    </location>
</feature>
<dbReference type="InterPro" id="IPR036866">
    <property type="entry name" value="RibonucZ/Hydroxyglut_hydro"/>
</dbReference>
<keyword evidence="4" id="KW-1185">Reference proteome</keyword>
<sequence>MKLSSSSPSSASSPVSASSAGSASSSLHRVGDDLVALYLVVTPEGITVIDAGIPGQWSDFLAELRALGRPLADVRGVILTHGDSDHIGFAERLRRDHGVPVYVHEADAARAKGGPKPKNASQKMKLGATLGFFGHMIRKGGLRTTHLTEVIEVHDGQTLALPGSPGIIGMPGHSPGSIAISVPAVGAVFVGDALTTRSVLTGSTGPQPAPFTDEPADALASLDALLPTGAKWVLPGHGAPWSGGVAAAVAAVQRAAN</sequence>
<dbReference type="AlphaFoldDB" id="A0A3E0VK72"/>
<dbReference type="OrthoDB" id="2971563at2"/>
<dbReference type="RefSeq" id="WP_116414662.1">
    <property type="nucleotide sequence ID" value="NZ_NBWZ01000001.1"/>
</dbReference>
<reference evidence="3 4" key="1">
    <citation type="submission" date="2017-04" db="EMBL/GenBank/DDBJ databases">
        <title>Comparative genome analysis of Subtercola boreus.</title>
        <authorList>
            <person name="Cho Y.-J."/>
            <person name="Cho A."/>
            <person name="Kim O.-S."/>
            <person name="Lee J.-I."/>
        </authorList>
    </citation>
    <scope>NUCLEOTIDE SEQUENCE [LARGE SCALE GENOMIC DNA]</scope>
    <source>
        <strain evidence="3 4">K300</strain>
    </source>
</reference>
<dbReference type="InterPro" id="IPR001279">
    <property type="entry name" value="Metallo-B-lactamas"/>
</dbReference>
<dbReference type="InterPro" id="IPR050855">
    <property type="entry name" value="NDM-1-like"/>
</dbReference>
<proteinExistence type="predicted"/>
<evidence type="ECO:0000259" key="2">
    <source>
        <dbReference type="SMART" id="SM00849"/>
    </source>
</evidence>
<dbReference type="PANTHER" id="PTHR42951">
    <property type="entry name" value="METALLO-BETA-LACTAMASE DOMAIN-CONTAINING"/>
    <property type="match status" value="1"/>
</dbReference>
<keyword evidence="3" id="KW-0378">Hydrolase</keyword>
<evidence type="ECO:0000313" key="4">
    <source>
        <dbReference type="Proteomes" id="UP000256486"/>
    </source>
</evidence>
<dbReference type="Gene3D" id="3.60.15.10">
    <property type="entry name" value="Ribonuclease Z/Hydroxyacylglutathione hydrolase-like"/>
    <property type="match status" value="1"/>
</dbReference>
<feature type="region of interest" description="Disordered" evidence="1">
    <location>
        <begin position="1"/>
        <end position="25"/>
    </location>
</feature>
<evidence type="ECO:0000256" key="1">
    <source>
        <dbReference type="SAM" id="MobiDB-lite"/>
    </source>
</evidence>
<accession>A0A3E0VK72</accession>
<protein>
    <submittedName>
        <fullName evidence="3">MBL fold metallo-hydrolase</fullName>
    </submittedName>
</protein>
<comment type="caution">
    <text evidence="3">The sequence shown here is derived from an EMBL/GenBank/DDBJ whole genome shotgun (WGS) entry which is preliminary data.</text>
</comment>
<evidence type="ECO:0000313" key="3">
    <source>
        <dbReference type="EMBL" id="RFA09267.1"/>
    </source>
</evidence>
<dbReference type="SMART" id="SM00849">
    <property type="entry name" value="Lactamase_B"/>
    <property type="match status" value="1"/>
</dbReference>